<keyword evidence="6 9" id="KW-1133">Transmembrane helix</keyword>
<feature type="compositionally biased region" description="Gly residues" evidence="8">
    <location>
        <begin position="656"/>
        <end position="665"/>
    </location>
</feature>
<name>D7G2W6_ECTSI</name>
<dbReference type="InterPro" id="IPR046450">
    <property type="entry name" value="PA_dom_sf"/>
</dbReference>
<dbReference type="InterPro" id="IPR007369">
    <property type="entry name" value="Peptidase_A22B_SPP"/>
</dbReference>
<dbReference type="SUPFAM" id="SSF52025">
    <property type="entry name" value="PA domain"/>
    <property type="match status" value="1"/>
</dbReference>
<feature type="domain" description="PA" evidence="10">
    <location>
        <begin position="90"/>
        <end position="151"/>
    </location>
</feature>
<feature type="transmembrane region" description="Helical" evidence="9">
    <location>
        <begin position="587"/>
        <end position="604"/>
    </location>
</feature>
<dbReference type="Proteomes" id="UP000002630">
    <property type="component" value="Linkage Group LG14"/>
</dbReference>
<feature type="transmembrane region" description="Helical" evidence="9">
    <location>
        <begin position="261"/>
        <end position="282"/>
    </location>
</feature>
<dbReference type="InParanoid" id="D7G2W6"/>
<dbReference type="InterPro" id="IPR003137">
    <property type="entry name" value="PA_domain"/>
</dbReference>
<feature type="region of interest" description="Disordered" evidence="8">
    <location>
        <begin position="624"/>
        <end position="698"/>
    </location>
</feature>
<feature type="compositionally biased region" description="Low complexity" evidence="8">
    <location>
        <begin position="1"/>
        <end position="12"/>
    </location>
</feature>
<evidence type="ECO:0000256" key="6">
    <source>
        <dbReference type="ARBA" id="ARBA00022989"/>
    </source>
</evidence>
<comment type="subcellular location">
    <subcellularLocation>
        <location evidence="1">Endosome membrane</location>
        <topology evidence="1">Multi-pass membrane protein</topology>
    </subcellularLocation>
</comment>
<sequence>MGLLMLPPSSRRGSGGLSPGSVTPRTLAVTMGLVLLLLAAGFDSAEAVLPTGELRLADGSTAYAAPAWFGLQLPEEKEATHLPLRVPKSDADGCGKVTVEDPPEGGGGFVLLVERGNCFFDAKALAAQEAGAEGLVVMNSVEGIYQDNSAATDKYDYECDNGEGWVKDLQTPVWDPLNTDEACWSNDACDSGVCVVTNVTEATLGTKVCCAWDMYITMYSSDPETSDKVGIPSVYVTMKDGQALLEAGEVDVEIFNRPRSYINLSSFLLWGLGVATVVWASVKSGDDLRRRSNSKSGDGSSGVVNYGGDSHEESPSLELGVRHTLAFVVFASGMLLLLFFFNLGLGVTLMFCLSASTATSAIVVLPLMRWARATLVDYGFLWSDGDGGTVDCYCLGVLSGLEIASTITSMGLALWWLIVRNTTSYAWVLQNLFGCCLCATFLSTIRLPSIKVATFLLCLAFLYDIFWVFLSPQLFGESVMVKVATGGEITQDPTFCEKYPTSDGCQVESLPMLLELPRLWDYTGGYAMLGLGDIVIPGLLLSFAHRYDLSVGLHWGKGYFVFMVAGYAVGLLMANMAVYVMSMGQPALLYLVPCTLGLFLFLSYNDGTLRMMWGGPPSLSTEHAGYDGLSSSDGNLDRGAKPGQGMGDERQHQRWMGGGGGGGLPDSGSSRDPRGWGVEQHSAEPLASSGWRGSGGVV</sequence>
<keyword evidence="3 9" id="KW-0812">Transmembrane</keyword>
<feature type="transmembrane region" description="Helical" evidence="9">
    <location>
        <begin position="526"/>
        <end position="547"/>
    </location>
</feature>
<evidence type="ECO:0000256" key="5">
    <source>
        <dbReference type="ARBA" id="ARBA00022801"/>
    </source>
</evidence>
<comment type="similarity">
    <text evidence="2">Belongs to the peptidase A22B family.</text>
</comment>
<evidence type="ECO:0000256" key="2">
    <source>
        <dbReference type="ARBA" id="ARBA00006859"/>
    </source>
</evidence>
<accession>D7G2W6</accession>
<feature type="transmembrane region" description="Helical" evidence="9">
    <location>
        <begin position="452"/>
        <end position="470"/>
    </location>
</feature>
<feature type="transmembrane region" description="Helical" evidence="9">
    <location>
        <begin position="424"/>
        <end position="445"/>
    </location>
</feature>
<dbReference type="PANTHER" id="PTHR12174">
    <property type="entry name" value="SIGNAL PEPTIDE PEPTIDASE"/>
    <property type="match status" value="1"/>
</dbReference>
<keyword evidence="7 9" id="KW-0472">Membrane</keyword>
<evidence type="ECO:0000256" key="9">
    <source>
        <dbReference type="SAM" id="Phobius"/>
    </source>
</evidence>
<dbReference type="GO" id="GO:0005765">
    <property type="term" value="C:lysosomal membrane"/>
    <property type="evidence" value="ECO:0007669"/>
    <property type="project" value="TreeGrafter"/>
</dbReference>
<dbReference type="OMA" id="MANMAVY"/>
<protein>
    <submittedName>
        <fullName evidence="11">Growth-on protein GRO10</fullName>
    </submittedName>
</protein>
<dbReference type="OrthoDB" id="29661at2759"/>
<feature type="transmembrane region" description="Helical" evidence="9">
    <location>
        <begin position="392"/>
        <end position="418"/>
    </location>
</feature>
<evidence type="ECO:0000313" key="11">
    <source>
        <dbReference type="EMBL" id="CBJ48823.1"/>
    </source>
</evidence>
<dbReference type="EMBL" id="FN648696">
    <property type="protein sequence ID" value="CBJ48823.1"/>
    <property type="molecule type" value="Genomic_DNA"/>
</dbReference>
<dbReference type="GO" id="GO:0010008">
    <property type="term" value="C:endosome membrane"/>
    <property type="evidence" value="ECO:0007669"/>
    <property type="project" value="UniProtKB-SubCell"/>
</dbReference>
<dbReference type="PANTHER" id="PTHR12174:SF75">
    <property type="entry name" value="SIGNAL PEPTIDE PEPTIDASE-LIKE 2"/>
    <property type="match status" value="1"/>
</dbReference>
<evidence type="ECO:0000259" key="10">
    <source>
        <dbReference type="Pfam" id="PF02225"/>
    </source>
</evidence>
<dbReference type="CDD" id="cd00538">
    <property type="entry name" value="PA"/>
    <property type="match status" value="1"/>
</dbReference>
<feature type="transmembrane region" description="Helical" evidence="9">
    <location>
        <begin position="324"/>
        <end position="341"/>
    </location>
</feature>
<evidence type="ECO:0000256" key="3">
    <source>
        <dbReference type="ARBA" id="ARBA00022692"/>
    </source>
</evidence>
<dbReference type="InterPro" id="IPR006639">
    <property type="entry name" value="Preselin/SPP"/>
</dbReference>
<gene>
    <name evidence="11" type="ORF">Esi_0049_0028</name>
</gene>
<organism evidence="11 12">
    <name type="scientific">Ectocarpus siliculosus</name>
    <name type="common">Brown alga</name>
    <name type="synonym">Conferva siliculosa</name>
    <dbReference type="NCBI Taxonomy" id="2880"/>
    <lineage>
        <taxon>Eukaryota</taxon>
        <taxon>Sar</taxon>
        <taxon>Stramenopiles</taxon>
        <taxon>Ochrophyta</taxon>
        <taxon>PX clade</taxon>
        <taxon>Phaeophyceae</taxon>
        <taxon>Ectocarpales</taxon>
        <taxon>Ectocarpaceae</taxon>
        <taxon>Ectocarpus</taxon>
    </lineage>
</organism>
<dbReference type="Pfam" id="PF02225">
    <property type="entry name" value="PA"/>
    <property type="match status" value="1"/>
</dbReference>
<dbReference type="GO" id="GO:0098554">
    <property type="term" value="C:cytoplasmic side of endoplasmic reticulum membrane"/>
    <property type="evidence" value="ECO:0007669"/>
    <property type="project" value="TreeGrafter"/>
</dbReference>
<dbReference type="GO" id="GO:0042500">
    <property type="term" value="F:aspartic endopeptidase activity, intramembrane cleaving"/>
    <property type="evidence" value="ECO:0007669"/>
    <property type="project" value="InterPro"/>
</dbReference>
<dbReference type="Gene3D" id="3.50.30.30">
    <property type="match status" value="1"/>
</dbReference>
<keyword evidence="12" id="KW-1185">Reference proteome</keyword>
<evidence type="ECO:0000256" key="7">
    <source>
        <dbReference type="ARBA" id="ARBA00023136"/>
    </source>
</evidence>
<reference evidence="11 12" key="1">
    <citation type="journal article" date="2010" name="Nature">
        <title>The Ectocarpus genome and the independent evolution of multicellularity in brown algae.</title>
        <authorList>
            <person name="Cock J.M."/>
            <person name="Sterck L."/>
            <person name="Rouze P."/>
            <person name="Scornet D."/>
            <person name="Allen A.E."/>
            <person name="Amoutzias G."/>
            <person name="Anthouard V."/>
            <person name="Artiguenave F."/>
            <person name="Aury J.M."/>
            <person name="Badger J.H."/>
            <person name="Beszteri B."/>
            <person name="Billiau K."/>
            <person name="Bonnet E."/>
            <person name="Bothwell J.H."/>
            <person name="Bowler C."/>
            <person name="Boyen C."/>
            <person name="Brownlee C."/>
            <person name="Carrano C.J."/>
            <person name="Charrier B."/>
            <person name="Cho G.Y."/>
            <person name="Coelho S.M."/>
            <person name="Collen J."/>
            <person name="Corre E."/>
            <person name="Da Silva C."/>
            <person name="Delage L."/>
            <person name="Delaroque N."/>
            <person name="Dittami S.M."/>
            <person name="Doulbeau S."/>
            <person name="Elias M."/>
            <person name="Farnham G."/>
            <person name="Gachon C.M."/>
            <person name="Gschloessl B."/>
            <person name="Heesch S."/>
            <person name="Jabbari K."/>
            <person name="Jubin C."/>
            <person name="Kawai H."/>
            <person name="Kimura K."/>
            <person name="Kloareg B."/>
            <person name="Kupper F.C."/>
            <person name="Lang D."/>
            <person name="Le Bail A."/>
            <person name="Leblanc C."/>
            <person name="Lerouge P."/>
            <person name="Lohr M."/>
            <person name="Lopez P.J."/>
            <person name="Martens C."/>
            <person name="Maumus F."/>
            <person name="Michel G."/>
            <person name="Miranda-Saavedra D."/>
            <person name="Morales J."/>
            <person name="Moreau H."/>
            <person name="Motomura T."/>
            <person name="Nagasato C."/>
            <person name="Napoli C.A."/>
            <person name="Nelson D.R."/>
            <person name="Nyvall-Collen P."/>
            <person name="Peters A.F."/>
            <person name="Pommier C."/>
            <person name="Potin P."/>
            <person name="Poulain J."/>
            <person name="Quesneville H."/>
            <person name="Read B."/>
            <person name="Rensing S.A."/>
            <person name="Ritter A."/>
            <person name="Rousvoal S."/>
            <person name="Samanta M."/>
            <person name="Samson G."/>
            <person name="Schroeder D.C."/>
            <person name="Segurens B."/>
            <person name="Strittmatter M."/>
            <person name="Tonon T."/>
            <person name="Tregear J.W."/>
            <person name="Valentin K."/>
            <person name="von Dassow P."/>
            <person name="Yamagishi T."/>
            <person name="Van de Peer Y."/>
            <person name="Wincker P."/>
        </authorList>
    </citation>
    <scope>NUCLEOTIDE SEQUENCE [LARGE SCALE GENOMIC DNA]</scope>
    <source>
        <strain evidence="12">Ec32 / CCAP1310/4</strain>
    </source>
</reference>
<proteinExistence type="inferred from homology"/>
<evidence type="ECO:0000256" key="8">
    <source>
        <dbReference type="SAM" id="MobiDB-lite"/>
    </source>
</evidence>
<dbReference type="AlphaFoldDB" id="D7G2W6"/>
<dbReference type="eggNOG" id="KOG2442">
    <property type="taxonomic scope" value="Eukaryota"/>
</dbReference>
<dbReference type="EMBL" id="FN649739">
    <property type="protein sequence ID" value="CBJ48823.1"/>
    <property type="molecule type" value="Genomic_DNA"/>
</dbReference>
<dbReference type="GO" id="GO:0030660">
    <property type="term" value="C:Golgi-associated vesicle membrane"/>
    <property type="evidence" value="ECO:0007669"/>
    <property type="project" value="TreeGrafter"/>
</dbReference>
<feature type="transmembrane region" description="Helical" evidence="9">
    <location>
        <begin position="559"/>
        <end position="581"/>
    </location>
</feature>
<feature type="region of interest" description="Disordered" evidence="8">
    <location>
        <begin position="1"/>
        <end position="21"/>
    </location>
</feature>
<feature type="transmembrane region" description="Helical" evidence="9">
    <location>
        <begin position="347"/>
        <end position="371"/>
    </location>
</feature>
<evidence type="ECO:0000313" key="12">
    <source>
        <dbReference type="Proteomes" id="UP000002630"/>
    </source>
</evidence>
<dbReference type="GO" id="GO:0033619">
    <property type="term" value="P:membrane protein proteolysis"/>
    <property type="evidence" value="ECO:0007669"/>
    <property type="project" value="TreeGrafter"/>
</dbReference>
<dbReference type="Pfam" id="PF04258">
    <property type="entry name" value="Peptidase_A22B"/>
    <property type="match status" value="1"/>
</dbReference>
<dbReference type="SMART" id="SM00730">
    <property type="entry name" value="PSN"/>
    <property type="match status" value="1"/>
</dbReference>
<evidence type="ECO:0000256" key="4">
    <source>
        <dbReference type="ARBA" id="ARBA00022753"/>
    </source>
</evidence>
<keyword evidence="5" id="KW-0378">Hydrolase</keyword>
<dbReference type="GO" id="GO:0098553">
    <property type="term" value="C:lumenal side of endoplasmic reticulum membrane"/>
    <property type="evidence" value="ECO:0007669"/>
    <property type="project" value="TreeGrafter"/>
</dbReference>
<evidence type="ECO:0000256" key="1">
    <source>
        <dbReference type="ARBA" id="ARBA00004337"/>
    </source>
</evidence>
<keyword evidence="4" id="KW-0967">Endosome</keyword>